<dbReference type="InterPro" id="IPR000259">
    <property type="entry name" value="Adhesion_dom_fimbrial"/>
</dbReference>
<evidence type="ECO:0000313" key="4">
    <source>
        <dbReference type="Proteomes" id="UP000839598"/>
    </source>
</evidence>
<organism evidence="3 4">
    <name type="scientific">Salmonella enterica subsp. salamae</name>
    <dbReference type="NCBI Taxonomy" id="59202"/>
    <lineage>
        <taxon>Bacteria</taxon>
        <taxon>Pseudomonadati</taxon>
        <taxon>Pseudomonadota</taxon>
        <taxon>Gammaproteobacteria</taxon>
        <taxon>Enterobacterales</taxon>
        <taxon>Enterobacteriaceae</taxon>
        <taxon>Salmonella</taxon>
    </lineage>
</organism>
<proteinExistence type="predicted"/>
<feature type="domain" description="Fimbrial-type adhesion" evidence="2">
    <location>
        <begin position="36"/>
        <end position="183"/>
    </location>
</feature>
<feature type="signal peptide" evidence="1">
    <location>
        <begin position="1"/>
        <end position="26"/>
    </location>
</feature>
<dbReference type="PANTHER" id="PTHR33420:SF26">
    <property type="entry name" value="FIMBRIAL SUBUNIT"/>
    <property type="match status" value="1"/>
</dbReference>
<sequence>MKMSMKSKIAVATLMAMSLASTGVMAATTDNSGKVTFTGEVVDSPCNLAPGQDGTDVKVDFGQLSMSQLNAGGKTSEPFTLNLENCALTTTDGGNTTTKTVEITFNSSDVDATSNSLLKTNGGATGLGIGIDGYTFGTAAPIKGLSNGNNELRFTATAQQLVAGTPVTAGDFMAATNFVIAYK</sequence>
<dbReference type="InterPro" id="IPR050263">
    <property type="entry name" value="Bact_Fimbrial_Adh_Pro"/>
</dbReference>
<dbReference type="PANTHER" id="PTHR33420">
    <property type="entry name" value="FIMBRIAL SUBUNIT ELFA-RELATED"/>
    <property type="match status" value="1"/>
</dbReference>
<feature type="chain" id="PRO_5024798648" evidence="1">
    <location>
        <begin position="27"/>
        <end position="183"/>
    </location>
</feature>
<dbReference type="GO" id="GO:0009289">
    <property type="term" value="C:pilus"/>
    <property type="evidence" value="ECO:0007669"/>
    <property type="project" value="InterPro"/>
</dbReference>
<dbReference type="AlphaFoldDB" id="A0A5Y3MZ94"/>
<evidence type="ECO:0000313" key="3">
    <source>
        <dbReference type="EMBL" id="ECI4012548.1"/>
    </source>
</evidence>
<accession>A0A5Y3MZ94</accession>
<dbReference type="Pfam" id="PF00419">
    <property type="entry name" value="Fimbrial"/>
    <property type="match status" value="1"/>
</dbReference>
<dbReference type="EMBL" id="AAIVAV010000053">
    <property type="protein sequence ID" value="ECI4012548.1"/>
    <property type="molecule type" value="Genomic_DNA"/>
</dbReference>
<name>A0A5Y3MZ94_SALER</name>
<comment type="caution">
    <text evidence="3">The sequence shown here is derived from an EMBL/GenBank/DDBJ whole genome shotgun (WGS) entry which is preliminary data.</text>
</comment>
<dbReference type="InterPro" id="IPR008966">
    <property type="entry name" value="Adhesion_dom_sf"/>
</dbReference>
<dbReference type="GO" id="GO:0043709">
    <property type="term" value="P:cell adhesion involved in single-species biofilm formation"/>
    <property type="evidence" value="ECO:0007669"/>
    <property type="project" value="TreeGrafter"/>
</dbReference>
<gene>
    <name evidence="3" type="ORF">DN310_25450</name>
</gene>
<protein>
    <submittedName>
        <fullName evidence="3">Type 1 fimbrial protein</fullName>
    </submittedName>
</protein>
<dbReference type="SUPFAM" id="SSF49401">
    <property type="entry name" value="Bacterial adhesins"/>
    <property type="match status" value="1"/>
</dbReference>
<keyword evidence="1" id="KW-0732">Signal</keyword>
<reference evidence="3 4" key="1">
    <citation type="submission" date="2018-06" db="EMBL/GenBank/DDBJ databases">
        <authorList>
            <person name="Ashton P.M."/>
            <person name="Dallman T."/>
            <person name="Nair S."/>
            <person name="De Pinna E."/>
            <person name="Peters T."/>
            <person name="Grant K."/>
        </authorList>
    </citation>
    <scope>NUCLEOTIDE SEQUENCE [LARGE SCALE GENOMIC DNA]</scope>
    <source>
        <strain evidence="3 4">275803</strain>
    </source>
</reference>
<dbReference type="Gene3D" id="2.60.40.1090">
    <property type="entry name" value="Fimbrial-type adhesion domain"/>
    <property type="match status" value="1"/>
</dbReference>
<evidence type="ECO:0000256" key="1">
    <source>
        <dbReference type="SAM" id="SignalP"/>
    </source>
</evidence>
<evidence type="ECO:0000259" key="2">
    <source>
        <dbReference type="Pfam" id="PF00419"/>
    </source>
</evidence>
<dbReference type="InterPro" id="IPR036937">
    <property type="entry name" value="Adhesion_dom_fimbrial_sf"/>
</dbReference>
<dbReference type="Proteomes" id="UP000839598">
    <property type="component" value="Unassembled WGS sequence"/>
</dbReference>